<dbReference type="Proteomes" id="UP000015101">
    <property type="component" value="Unassembled WGS sequence"/>
</dbReference>
<dbReference type="eggNOG" id="KOG2366">
    <property type="taxonomic scope" value="Eukaryota"/>
</dbReference>
<dbReference type="PANTHER" id="PTHR11452">
    <property type="entry name" value="ALPHA-GALACTOSIDASE/ALPHA-N-ACETYLGALACTOSAMINIDASE"/>
    <property type="match status" value="1"/>
</dbReference>
<dbReference type="GeneID" id="20208672"/>
<keyword evidence="5" id="KW-0812">Transmembrane</keyword>
<dbReference type="InterPro" id="IPR000111">
    <property type="entry name" value="Glyco_hydro_27/36_CS"/>
</dbReference>
<keyword evidence="2 4" id="KW-0378">Hydrolase</keyword>
<comment type="similarity">
    <text evidence="1 4">Belongs to the glycosyl hydrolase 27 family.</text>
</comment>
<keyword evidence="4" id="KW-1015">Disulfide bond</keyword>
<reference evidence="8" key="1">
    <citation type="submission" date="2012-12" db="EMBL/GenBank/DDBJ databases">
        <authorList>
            <person name="Hellsten U."/>
            <person name="Grimwood J."/>
            <person name="Chapman J.A."/>
            <person name="Shapiro H."/>
            <person name="Aerts A."/>
            <person name="Otillar R.P."/>
            <person name="Terry A.Y."/>
            <person name="Boore J.L."/>
            <person name="Simakov O."/>
            <person name="Marletaz F."/>
            <person name="Cho S.-J."/>
            <person name="Edsinger-Gonzales E."/>
            <person name="Havlak P."/>
            <person name="Kuo D.-H."/>
            <person name="Larsson T."/>
            <person name="Lv J."/>
            <person name="Arendt D."/>
            <person name="Savage R."/>
            <person name="Osoegawa K."/>
            <person name="de Jong P."/>
            <person name="Lindberg D.R."/>
            <person name="Seaver E.C."/>
            <person name="Weisblat D.A."/>
            <person name="Putnam N.H."/>
            <person name="Grigoriev I.V."/>
            <person name="Rokhsar D.S."/>
        </authorList>
    </citation>
    <scope>NUCLEOTIDE SEQUENCE</scope>
</reference>
<keyword evidence="5" id="KW-1133">Transmembrane helix</keyword>
<accession>T1FIM3</accession>
<reference evidence="7" key="3">
    <citation type="submission" date="2015-06" db="UniProtKB">
        <authorList>
            <consortium name="EnsemblMetazoa"/>
        </authorList>
    </citation>
    <scope>IDENTIFICATION</scope>
</reference>
<dbReference type="GO" id="GO:0004553">
    <property type="term" value="F:hydrolase activity, hydrolyzing O-glycosyl compounds"/>
    <property type="evidence" value="ECO:0007669"/>
    <property type="project" value="InterPro"/>
</dbReference>
<dbReference type="EMBL" id="AMQM01008349">
    <property type="status" value="NOT_ANNOTATED_CDS"/>
    <property type="molecule type" value="Genomic_DNA"/>
</dbReference>
<organism evidence="7 8">
    <name type="scientific">Helobdella robusta</name>
    <name type="common">Californian leech</name>
    <dbReference type="NCBI Taxonomy" id="6412"/>
    <lineage>
        <taxon>Eukaryota</taxon>
        <taxon>Metazoa</taxon>
        <taxon>Spiralia</taxon>
        <taxon>Lophotrochozoa</taxon>
        <taxon>Annelida</taxon>
        <taxon>Clitellata</taxon>
        <taxon>Hirudinea</taxon>
        <taxon>Rhynchobdellida</taxon>
        <taxon>Glossiphoniidae</taxon>
        <taxon>Helobdella</taxon>
    </lineage>
</organism>
<evidence type="ECO:0000256" key="2">
    <source>
        <dbReference type="ARBA" id="ARBA00022801"/>
    </source>
</evidence>
<keyword evidence="5" id="KW-0472">Membrane</keyword>
<proteinExistence type="inferred from homology"/>
<evidence type="ECO:0000256" key="4">
    <source>
        <dbReference type="RuleBase" id="RU361168"/>
    </source>
</evidence>
<evidence type="ECO:0000256" key="1">
    <source>
        <dbReference type="ARBA" id="ARBA00009743"/>
    </source>
</evidence>
<dbReference type="EC" id="3.2.1.-" evidence="4"/>
<dbReference type="SUPFAM" id="SSF51445">
    <property type="entry name" value="(Trans)glycosidases"/>
    <property type="match status" value="1"/>
</dbReference>
<keyword evidence="8" id="KW-1185">Reference proteome</keyword>
<dbReference type="PANTHER" id="PTHR11452:SF83">
    <property type="entry name" value="ALPHA-GALACTOSIDASE"/>
    <property type="match status" value="1"/>
</dbReference>
<name>T1FIM3_HELRO</name>
<dbReference type="EMBL" id="KB097761">
    <property type="protein sequence ID" value="ESN90211.1"/>
    <property type="molecule type" value="Genomic_DNA"/>
</dbReference>
<dbReference type="InterPro" id="IPR002241">
    <property type="entry name" value="Glyco_hydro_27"/>
</dbReference>
<evidence type="ECO:0000313" key="7">
    <source>
        <dbReference type="EnsemblMetazoa" id="HelroP182708"/>
    </source>
</evidence>
<evidence type="ECO:0000313" key="8">
    <source>
        <dbReference type="Proteomes" id="UP000015101"/>
    </source>
</evidence>
<dbReference type="GO" id="GO:0005975">
    <property type="term" value="P:carbohydrate metabolic process"/>
    <property type="evidence" value="ECO:0007669"/>
    <property type="project" value="InterPro"/>
</dbReference>
<keyword evidence="3 4" id="KW-0326">Glycosidase</keyword>
<dbReference type="CDD" id="cd14792">
    <property type="entry name" value="GH27"/>
    <property type="match status" value="1"/>
</dbReference>
<dbReference type="InterPro" id="IPR013785">
    <property type="entry name" value="Aldolase_TIM"/>
</dbReference>
<dbReference type="PRINTS" id="PR00740">
    <property type="entry name" value="GLHYDRLASE27"/>
</dbReference>
<gene>
    <name evidence="7" type="primary">20208672</name>
    <name evidence="6" type="ORF">HELRODRAFT_182708</name>
</gene>
<reference evidence="6 8" key="2">
    <citation type="journal article" date="2013" name="Nature">
        <title>Insights into bilaterian evolution from three spiralian genomes.</title>
        <authorList>
            <person name="Simakov O."/>
            <person name="Marletaz F."/>
            <person name="Cho S.J."/>
            <person name="Edsinger-Gonzales E."/>
            <person name="Havlak P."/>
            <person name="Hellsten U."/>
            <person name="Kuo D.H."/>
            <person name="Larsson T."/>
            <person name="Lv J."/>
            <person name="Arendt D."/>
            <person name="Savage R."/>
            <person name="Osoegawa K."/>
            <person name="de Jong P."/>
            <person name="Grimwood J."/>
            <person name="Chapman J.A."/>
            <person name="Shapiro H."/>
            <person name="Aerts A."/>
            <person name="Otillar R.P."/>
            <person name="Terry A.Y."/>
            <person name="Boore J.L."/>
            <person name="Grigoriev I.V."/>
            <person name="Lindberg D.R."/>
            <person name="Seaver E.C."/>
            <person name="Weisblat D.A."/>
            <person name="Putnam N.H."/>
            <person name="Rokhsar D.S."/>
        </authorList>
    </citation>
    <scope>NUCLEOTIDE SEQUENCE</scope>
</reference>
<dbReference type="Gene3D" id="3.20.20.70">
    <property type="entry name" value="Aldolase class I"/>
    <property type="match status" value="1"/>
</dbReference>
<dbReference type="RefSeq" id="XP_009031685.1">
    <property type="nucleotide sequence ID" value="XM_009033437.1"/>
</dbReference>
<dbReference type="InParanoid" id="T1FIM3"/>
<dbReference type="CTD" id="20208672"/>
<comment type="subunit">
    <text evidence="4">Homodimer.</text>
</comment>
<evidence type="ECO:0000256" key="3">
    <source>
        <dbReference type="ARBA" id="ARBA00023295"/>
    </source>
</evidence>
<feature type="transmembrane region" description="Helical" evidence="5">
    <location>
        <begin position="6"/>
        <end position="30"/>
    </location>
</feature>
<dbReference type="InterPro" id="IPR017853">
    <property type="entry name" value="GH"/>
</dbReference>
<dbReference type="OrthoDB" id="5795902at2759"/>
<dbReference type="Pfam" id="PF16499">
    <property type="entry name" value="Melibiase_2"/>
    <property type="match status" value="1"/>
</dbReference>
<protein>
    <recommendedName>
        <fullName evidence="4">Alpha-galactosidase</fullName>
        <ecNumber evidence="4">3.2.1.-</ecNumber>
    </recommendedName>
</protein>
<dbReference type="HOGENOM" id="CLU_013093_4_2_1"/>
<dbReference type="KEGG" id="hro:HELRODRAFT_182708"/>
<dbReference type="EnsemblMetazoa" id="HelroT182708">
    <property type="protein sequence ID" value="HelroP182708"/>
    <property type="gene ID" value="HelroG182708"/>
</dbReference>
<dbReference type="OMA" id="IEQFDEG"/>
<dbReference type="AlphaFoldDB" id="T1FIM3"/>
<sequence length="181" mass="20468">MSINVSVFLVGRAILFAIIFTSCLLKILALDNGLTRTPPMGWLSWERFRCNVDCKNDPNNCISEKLFMDMADKMASGGYKKAGYEYVIIDDCWSEKKRDQNGRLQADKNRFPSGIKKLADYIHSKGLKFGIYGDFGTLTCGGYPGSIYYLEADANTFAEWGVDYFKMDGCYAEIEQFDEGK</sequence>
<evidence type="ECO:0000313" key="6">
    <source>
        <dbReference type="EMBL" id="ESN90211.1"/>
    </source>
</evidence>
<evidence type="ECO:0000256" key="5">
    <source>
        <dbReference type="SAM" id="Phobius"/>
    </source>
</evidence>
<dbReference type="PROSITE" id="PS00512">
    <property type="entry name" value="ALPHA_GALACTOSIDASE"/>
    <property type="match status" value="1"/>
</dbReference>